<name>A0ABW4SMN0_9ACTN</name>
<comment type="caution">
    <text evidence="2">The sequence shown here is derived from an EMBL/GenBank/DDBJ whole genome shotgun (WGS) entry which is preliminary data.</text>
</comment>
<evidence type="ECO:0000313" key="3">
    <source>
        <dbReference type="Proteomes" id="UP001597368"/>
    </source>
</evidence>
<protein>
    <recommendedName>
        <fullName evidence="4">ABC transporter permease</fullName>
    </recommendedName>
</protein>
<keyword evidence="3" id="KW-1185">Reference proteome</keyword>
<organism evidence="2 3">
    <name type="scientific">Nonomuraea mangrovi</name>
    <dbReference type="NCBI Taxonomy" id="2316207"/>
    <lineage>
        <taxon>Bacteria</taxon>
        <taxon>Bacillati</taxon>
        <taxon>Actinomycetota</taxon>
        <taxon>Actinomycetes</taxon>
        <taxon>Streptosporangiales</taxon>
        <taxon>Streptosporangiaceae</taxon>
        <taxon>Nonomuraea</taxon>
    </lineage>
</organism>
<feature type="transmembrane region" description="Helical" evidence="1">
    <location>
        <begin position="155"/>
        <end position="172"/>
    </location>
</feature>
<evidence type="ECO:0000313" key="2">
    <source>
        <dbReference type="EMBL" id="MFD1930827.1"/>
    </source>
</evidence>
<dbReference type="EMBL" id="JBHUFV010000005">
    <property type="protein sequence ID" value="MFD1930827.1"/>
    <property type="molecule type" value="Genomic_DNA"/>
</dbReference>
<dbReference type="Proteomes" id="UP001597368">
    <property type="component" value="Unassembled WGS sequence"/>
</dbReference>
<feature type="transmembrane region" description="Helical" evidence="1">
    <location>
        <begin position="106"/>
        <end position="135"/>
    </location>
</feature>
<keyword evidence="1" id="KW-0812">Transmembrane</keyword>
<feature type="transmembrane region" description="Helical" evidence="1">
    <location>
        <begin position="276"/>
        <end position="300"/>
    </location>
</feature>
<proteinExistence type="predicted"/>
<feature type="transmembrane region" description="Helical" evidence="1">
    <location>
        <begin position="12"/>
        <end position="32"/>
    </location>
</feature>
<sequence length="305" mass="33161">MIWLTYRQHRGQLLVMAGLLAALGVMFTVSWLEASAFVASHRGLGAGDLDAALGERYQAVYTLFGWLPIVAPALIGVFWGAPLLGREFERGTHQLVWTQGVSPRRWLAIKLAVLGGAVALGGLAMSAMVSAWRPLFRTDTFGNVGIFNMLGVEPVAWWVFALMLGTAAGAVLRRTLPAMAVVVGVLVVMTFALFSMSDHYATPSRVVTADGSLAQDVRLVSRAWADPAGAELTSPPPGVCPRESGLGRGERAQVAHERCLIVKGYRYVFYVHRPEMFWRFQLTDAAILLSGAGLLGWLTVRRVPR</sequence>
<accession>A0ABW4SMN0</accession>
<evidence type="ECO:0000256" key="1">
    <source>
        <dbReference type="SAM" id="Phobius"/>
    </source>
</evidence>
<keyword evidence="1" id="KW-0472">Membrane</keyword>
<feature type="transmembrane region" description="Helical" evidence="1">
    <location>
        <begin position="63"/>
        <end position="85"/>
    </location>
</feature>
<evidence type="ECO:0008006" key="4">
    <source>
        <dbReference type="Google" id="ProtNLM"/>
    </source>
</evidence>
<gene>
    <name evidence="2" type="ORF">ACFSKW_04975</name>
</gene>
<reference evidence="3" key="1">
    <citation type="journal article" date="2019" name="Int. J. Syst. Evol. Microbiol.">
        <title>The Global Catalogue of Microorganisms (GCM) 10K type strain sequencing project: providing services to taxonomists for standard genome sequencing and annotation.</title>
        <authorList>
            <consortium name="The Broad Institute Genomics Platform"/>
            <consortium name="The Broad Institute Genome Sequencing Center for Infectious Disease"/>
            <person name="Wu L."/>
            <person name="Ma J."/>
        </authorList>
    </citation>
    <scope>NUCLEOTIDE SEQUENCE [LARGE SCALE GENOMIC DNA]</scope>
    <source>
        <strain evidence="3">ICMP 6774ER</strain>
    </source>
</reference>
<feature type="transmembrane region" description="Helical" evidence="1">
    <location>
        <begin position="179"/>
        <end position="197"/>
    </location>
</feature>
<keyword evidence="1" id="KW-1133">Transmembrane helix</keyword>
<dbReference type="RefSeq" id="WP_379569588.1">
    <property type="nucleotide sequence ID" value="NZ_JBHUFV010000005.1"/>
</dbReference>